<dbReference type="RefSeq" id="WP_372560802.1">
    <property type="nucleotide sequence ID" value="NZ_JBGOSP010000001.1"/>
</dbReference>
<evidence type="ECO:0000313" key="2">
    <source>
        <dbReference type="Proteomes" id="UP001571476"/>
    </source>
</evidence>
<keyword evidence="2" id="KW-1185">Reference proteome</keyword>
<dbReference type="InterPro" id="IPR006311">
    <property type="entry name" value="TAT_signal"/>
</dbReference>
<name>A0ABV4SAT1_9ACTN</name>
<dbReference type="Proteomes" id="UP001571476">
    <property type="component" value="Unassembled WGS sequence"/>
</dbReference>
<proteinExistence type="predicted"/>
<evidence type="ECO:0000313" key="1">
    <source>
        <dbReference type="EMBL" id="MFA3834668.1"/>
    </source>
</evidence>
<accession>A0ABV4SAT1</accession>
<organism evidence="1 2">
    <name type="scientific">Streptomyces aureus</name>
    <dbReference type="NCBI Taxonomy" id="193461"/>
    <lineage>
        <taxon>Bacteria</taxon>
        <taxon>Bacillati</taxon>
        <taxon>Actinomycetota</taxon>
        <taxon>Actinomycetes</taxon>
        <taxon>Kitasatosporales</taxon>
        <taxon>Streptomycetaceae</taxon>
        <taxon>Streptomyces</taxon>
    </lineage>
</organism>
<dbReference type="EMBL" id="JBGOSP010000001">
    <property type="protein sequence ID" value="MFA3834668.1"/>
    <property type="molecule type" value="Genomic_DNA"/>
</dbReference>
<reference evidence="1 2" key="1">
    <citation type="submission" date="2024-08" db="EMBL/GenBank/DDBJ databases">
        <title>Genome sequence of Streptomyces aureus CACIA-1.46HGO.</title>
        <authorList>
            <person name="Evangelista-Martinez Z."/>
        </authorList>
    </citation>
    <scope>NUCLEOTIDE SEQUENCE [LARGE SCALE GENOMIC DNA]</scope>
    <source>
        <strain evidence="1 2">CACIA-1.46HGO</strain>
    </source>
</reference>
<dbReference type="PROSITE" id="PS51318">
    <property type="entry name" value="TAT"/>
    <property type="match status" value="1"/>
</dbReference>
<comment type="caution">
    <text evidence="1">The sequence shown here is derived from an EMBL/GenBank/DDBJ whole genome shotgun (WGS) entry which is preliminary data.</text>
</comment>
<protein>
    <submittedName>
        <fullName evidence="1">Uncharacterized protein</fullName>
    </submittedName>
</protein>
<gene>
    <name evidence="1" type="ORF">ACEG43_00475</name>
</gene>
<sequence>MEVLGADGKIDAMTFLSRRSLLAGSAAAGAMPAGAGHAAAHTRTRMFSTRDQRLRRVLAYTQTPPAPPEDMTNRLVSVLTS</sequence>